<keyword evidence="3" id="KW-1185">Reference proteome</keyword>
<protein>
    <submittedName>
        <fullName evidence="2">Uncharacterized protein</fullName>
    </submittedName>
</protein>
<name>A0ABS0YTZ3_9BACT</name>
<dbReference type="RefSeq" id="WP_199395942.1">
    <property type="nucleotide sequence ID" value="NZ_JAEMHK010000011.1"/>
</dbReference>
<organism evidence="2 3">
    <name type="scientific">Geomonas propionica</name>
    <dbReference type="NCBI Taxonomy" id="2798582"/>
    <lineage>
        <taxon>Bacteria</taxon>
        <taxon>Pseudomonadati</taxon>
        <taxon>Thermodesulfobacteriota</taxon>
        <taxon>Desulfuromonadia</taxon>
        <taxon>Geobacterales</taxon>
        <taxon>Geobacteraceae</taxon>
        <taxon>Geomonas</taxon>
    </lineage>
</organism>
<sequence>MVKILLLLLSLLATCPFAAADDHAPNKNEVEGLREQGYSLKTISPIFSQLVMFSFPKSFTPVYENTKGGQYIRESVLPGESTEKWSQMITITGAKGLASNANVTPQVFANSIAGGFKKACPTSFSGAGLGGFKIDNHDAFAAVVGCGVANPTGDLYSETMLLIVIKGQSDYYTIQWAERSAASPTPIKIDDAKWADRLKRLTPIKLCPIVPGEPTPYASCVGGA</sequence>
<proteinExistence type="predicted"/>
<accession>A0ABS0YTZ3</accession>
<evidence type="ECO:0000313" key="2">
    <source>
        <dbReference type="EMBL" id="MBJ6801449.1"/>
    </source>
</evidence>
<evidence type="ECO:0000313" key="3">
    <source>
        <dbReference type="Proteomes" id="UP000641025"/>
    </source>
</evidence>
<gene>
    <name evidence="2" type="ORF">JFN90_15050</name>
</gene>
<dbReference type="Proteomes" id="UP000641025">
    <property type="component" value="Unassembled WGS sequence"/>
</dbReference>
<dbReference type="EMBL" id="JAEMHK010000011">
    <property type="protein sequence ID" value="MBJ6801449.1"/>
    <property type="molecule type" value="Genomic_DNA"/>
</dbReference>
<keyword evidence="1" id="KW-0732">Signal</keyword>
<feature type="signal peptide" evidence="1">
    <location>
        <begin position="1"/>
        <end position="20"/>
    </location>
</feature>
<reference evidence="2 3" key="1">
    <citation type="submission" date="2020-12" db="EMBL/GenBank/DDBJ databases">
        <title>Geomonas sp. Red259, isolated from paddy soil.</title>
        <authorList>
            <person name="Xu Z."/>
            <person name="Zhang Z."/>
            <person name="Masuda Y."/>
            <person name="Itoh H."/>
            <person name="Senoo K."/>
        </authorList>
    </citation>
    <scope>NUCLEOTIDE SEQUENCE [LARGE SCALE GENOMIC DNA]</scope>
    <source>
        <strain evidence="2 3">Red259</strain>
    </source>
</reference>
<feature type="chain" id="PRO_5047289328" evidence="1">
    <location>
        <begin position="21"/>
        <end position="224"/>
    </location>
</feature>
<comment type="caution">
    <text evidence="2">The sequence shown here is derived from an EMBL/GenBank/DDBJ whole genome shotgun (WGS) entry which is preliminary data.</text>
</comment>
<evidence type="ECO:0000256" key="1">
    <source>
        <dbReference type="SAM" id="SignalP"/>
    </source>
</evidence>